<keyword evidence="3" id="KW-1185">Reference proteome</keyword>
<organism evidence="2 3">
    <name type="scientific">Bacillus siamensis</name>
    <dbReference type="NCBI Taxonomy" id="659243"/>
    <lineage>
        <taxon>Bacteria</taxon>
        <taxon>Bacillati</taxon>
        <taxon>Bacillota</taxon>
        <taxon>Bacilli</taxon>
        <taxon>Bacillales</taxon>
        <taxon>Bacillaceae</taxon>
        <taxon>Bacillus</taxon>
        <taxon>Bacillus amyloliquefaciens group</taxon>
    </lineage>
</organism>
<feature type="chain" id="PRO_5042508043" evidence="1">
    <location>
        <begin position="28"/>
        <end position="130"/>
    </location>
</feature>
<evidence type="ECO:0000256" key="1">
    <source>
        <dbReference type="SAM" id="SignalP"/>
    </source>
</evidence>
<sequence>MKKIVMTLFTAALLTFGIFSNSSEALAMTSKGAIKFQTDANTYSKHATSIVVTGTVPSKYEVNWGVTVFLENKKGDIVKYIDVNRHNVRNFKVSFLTKNIPAGKYDVQVALTWGTQTHIGELKHYITVQH</sequence>
<name>A0AAI8HPS6_9BACI</name>
<dbReference type="EMBL" id="CP025001">
    <property type="protein sequence ID" value="AUJ77930.1"/>
    <property type="molecule type" value="Genomic_DNA"/>
</dbReference>
<dbReference type="RefSeq" id="WP_082761602.1">
    <property type="nucleotide sequence ID" value="NZ_CP025001.1"/>
</dbReference>
<feature type="signal peptide" evidence="1">
    <location>
        <begin position="1"/>
        <end position="27"/>
    </location>
</feature>
<gene>
    <name evidence="2" type="ORF">CWD84_14385</name>
</gene>
<protein>
    <submittedName>
        <fullName evidence="2">Uncharacterized protein</fullName>
    </submittedName>
</protein>
<proteinExistence type="predicted"/>
<dbReference type="AlphaFoldDB" id="A0AAI8HPS6"/>
<evidence type="ECO:0000313" key="2">
    <source>
        <dbReference type="EMBL" id="AUJ77930.1"/>
    </source>
</evidence>
<dbReference type="KEGG" id="bsia:CWD84_14385"/>
<dbReference type="Proteomes" id="UP000234366">
    <property type="component" value="Chromosome"/>
</dbReference>
<evidence type="ECO:0000313" key="3">
    <source>
        <dbReference type="Proteomes" id="UP000234366"/>
    </source>
</evidence>
<reference evidence="2 3" key="1">
    <citation type="submission" date="2017-11" db="EMBL/GenBank/DDBJ databases">
        <title>Genome sequence and genome mining of multiple bioactive secondary metabolites from a deep sea-derived Bacillus siamensis SCSIO 05746.</title>
        <authorList>
            <person name="Pan H.-Q."/>
            <person name="Ju J.-H."/>
        </authorList>
    </citation>
    <scope>NUCLEOTIDE SEQUENCE [LARGE SCALE GENOMIC DNA]</scope>
    <source>
        <strain evidence="2 3">SCSIO 05746</strain>
    </source>
</reference>
<keyword evidence="1" id="KW-0732">Signal</keyword>
<accession>A0AAI8HPS6</accession>